<proteinExistence type="predicted"/>
<evidence type="ECO:0000313" key="2">
    <source>
        <dbReference type="EMBL" id="TKT91697.1"/>
    </source>
</evidence>
<organism evidence="2 3">
    <name type="scientific">Dyadobacter frigoris</name>
    <dbReference type="NCBI Taxonomy" id="2576211"/>
    <lineage>
        <taxon>Bacteria</taxon>
        <taxon>Pseudomonadati</taxon>
        <taxon>Bacteroidota</taxon>
        <taxon>Cytophagia</taxon>
        <taxon>Cytophagales</taxon>
        <taxon>Spirosomataceae</taxon>
        <taxon>Dyadobacter</taxon>
    </lineage>
</organism>
<evidence type="ECO:0008006" key="4">
    <source>
        <dbReference type="Google" id="ProtNLM"/>
    </source>
</evidence>
<evidence type="ECO:0000313" key="3">
    <source>
        <dbReference type="Proteomes" id="UP000304900"/>
    </source>
</evidence>
<comment type="caution">
    <text evidence="2">The sequence shown here is derived from an EMBL/GenBank/DDBJ whole genome shotgun (WGS) entry which is preliminary data.</text>
</comment>
<sequence length="118" mass="13317">MKILLFLLALITCIACTDDKLPSDVEIVESDAEWVNMLAADGCSWHFQVPSGDSLLYYLPSETSLKVVEKELGNKEDYYSFIKVHIRYSLTDRKKGVACGWGATGNFTEIEVYKVDKK</sequence>
<gene>
    <name evidence="2" type="ORF">FDK13_15145</name>
</gene>
<accession>A0A4U6D657</accession>
<dbReference type="Proteomes" id="UP000304900">
    <property type="component" value="Unassembled WGS sequence"/>
</dbReference>
<dbReference type="OrthoDB" id="963098at2"/>
<keyword evidence="1" id="KW-0732">Signal</keyword>
<reference evidence="2 3" key="1">
    <citation type="submission" date="2019-05" db="EMBL/GenBank/DDBJ databases">
        <title>Dyadobacter AR-3-8 sp. nov., isolated from arctic soil.</title>
        <authorList>
            <person name="Chaudhary D.K."/>
        </authorList>
    </citation>
    <scope>NUCLEOTIDE SEQUENCE [LARGE SCALE GENOMIC DNA]</scope>
    <source>
        <strain evidence="2 3">AR-3-8</strain>
    </source>
</reference>
<evidence type="ECO:0000256" key="1">
    <source>
        <dbReference type="SAM" id="SignalP"/>
    </source>
</evidence>
<name>A0A4U6D657_9BACT</name>
<feature type="signal peptide" evidence="1">
    <location>
        <begin position="1"/>
        <end position="17"/>
    </location>
</feature>
<keyword evidence="3" id="KW-1185">Reference proteome</keyword>
<dbReference type="AlphaFoldDB" id="A0A4U6D657"/>
<feature type="chain" id="PRO_5021032651" description="Proteinase inhibitor I42 chagasin domain-containing protein" evidence="1">
    <location>
        <begin position="18"/>
        <end position="118"/>
    </location>
</feature>
<protein>
    <recommendedName>
        <fullName evidence="4">Proteinase inhibitor I42 chagasin domain-containing protein</fullName>
    </recommendedName>
</protein>
<dbReference type="EMBL" id="SZVO01000006">
    <property type="protein sequence ID" value="TKT91697.1"/>
    <property type="molecule type" value="Genomic_DNA"/>
</dbReference>
<dbReference type="RefSeq" id="WP_137340842.1">
    <property type="nucleotide sequence ID" value="NZ_BSQH01000003.1"/>
</dbReference>